<dbReference type="HOGENOM" id="CLU_1227970_0_0_11"/>
<dbReference type="Proteomes" id="UP000006461">
    <property type="component" value="Chromosome"/>
</dbReference>
<sequence length="193" mass="19390">MSEHGPGQHQWYAAGDPYSPGHAPGGWQAGYPAQGTWAPTAPPWPGQPVPAPSTGRALLPAVVASAVVAVGLVLAAVLGAVVVSSSADDLGRAIGDSSAAAAAGQLTGGGAFGWSAYPPGGLPEVEQSEPVAPGELGDDPVLDGYADACFGGDLQSCDDLYAESAPLSEYERYAMTCGGRVKAFDVYVCTDLD</sequence>
<keyword evidence="2" id="KW-0812">Transmembrane</keyword>
<proteinExistence type="predicted"/>
<dbReference type="OrthoDB" id="5197521at2"/>
<dbReference type="EMBL" id="FO203431">
    <property type="protein sequence ID" value="CCH86503.1"/>
    <property type="molecule type" value="Genomic_DNA"/>
</dbReference>
<keyword evidence="4" id="KW-1185">Reference proteome</keyword>
<dbReference type="OMA" id="DLQSCDD"/>
<protein>
    <submittedName>
        <fullName evidence="3">Uncharacterized protein</fullName>
    </submittedName>
</protein>
<name>I4ESZ0_MODI5</name>
<reference evidence="3 4" key="1">
    <citation type="journal article" date="2012" name="J. Bacteriol.">
        <title>Genome Sequence of Radiation-Resistant Modestobacter marinus Strain BC501, a Representative Actinobacterium That Thrives on Calcareous Stone Surfaces.</title>
        <authorList>
            <person name="Normand P."/>
            <person name="Gury J."/>
            <person name="Pujic P."/>
            <person name="Chouaia B."/>
            <person name="Crotti E."/>
            <person name="Brusetti L."/>
            <person name="Daffonchio D."/>
            <person name="Vacherie B."/>
            <person name="Barbe V."/>
            <person name="Medigue C."/>
            <person name="Calteau A."/>
            <person name="Ghodhbane-Gtari F."/>
            <person name="Essoussi I."/>
            <person name="Nouioui I."/>
            <person name="Abbassi-Ghozzi I."/>
            <person name="Gtari M."/>
        </authorList>
    </citation>
    <scope>NUCLEOTIDE SEQUENCE [LARGE SCALE GENOMIC DNA]</scope>
    <source>
        <strain evidence="4">BC 501</strain>
    </source>
</reference>
<keyword evidence="2" id="KW-1133">Transmembrane helix</keyword>
<dbReference type="STRING" id="477641.MODMU_1053"/>
<gene>
    <name evidence="3" type="ordered locus">MODMU_1053</name>
</gene>
<feature type="transmembrane region" description="Helical" evidence="2">
    <location>
        <begin position="57"/>
        <end position="83"/>
    </location>
</feature>
<dbReference type="AlphaFoldDB" id="I4ESZ0"/>
<dbReference type="KEGG" id="mmar:MODMU_1053"/>
<evidence type="ECO:0000313" key="3">
    <source>
        <dbReference type="EMBL" id="CCH86503.1"/>
    </source>
</evidence>
<feature type="compositionally biased region" description="Pro residues" evidence="1">
    <location>
        <begin position="40"/>
        <end position="49"/>
    </location>
</feature>
<evidence type="ECO:0000313" key="4">
    <source>
        <dbReference type="Proteomes" id="UP000006461"/>
    </source>
</evidence>
<accession>I4ESZ0</accession>
<organism evidence="3 4">
    <name type="scientific">Modestobacter italicus (strain DSM 44449 / CECT 9708 / BC 501)</name>
    <dbReference type="NCBI Taxonomy" id="2732864"/>
    <lineage>
        <taxon>Bacteria</taxon>
        <taxon>Bacillati</taxon>
        <taxon>Actinomycetota</taxon>
        <taxon>Actinomycetes</taxon>
        <taxon>Geodermatophilales</taxon>
        <taxon>Geodermatophilaceae</taxon>
        <taxon>Modestobacter</taxon>
    </lineage>
</organism>
<evidence type="ECO:0000256" key="1">
    <source>
        <dbReference type="SAM" id="MobiDB-lite"/>
    </source>
</evidence>
<evidence type="ECO:0000256" key="2">
    <source>
        <dbReference type="SAM" id="Phobius"/>
    </source>
</evidence>
<keyword evidence="2" id="KW-0472">Membrane</keyword>
<feature type="region of interest" description="Disordered" evidence="1">
    <location>
        <begin position="1"/>
        <end position="49"/>
    </location>
</feature>